<dbReference type="PROSITE" id="PS50949">
    <property type="entry name" value="HTH_GNTR"/>
    <property type="match status" value="1"/>
</dbReference>
<gene>
    <name evidence="5" type="ORF">SAMN05428953_101432</name>
</gene>
<proteinExistence type="predicted"/>
<dbReference type="GO" id="GO:0003700">
    <property type="term" value="F:DNA-binding transcription factor activity"/>
    <property type="evidence" value="ECO:0007669"/>
    <property type="project" value="InterPro"/>
</dbReference>
<dbReference type="InterPro" id="IPR036390">
    <property type="entry name" value="WH_DNA-bd_sf"/>
</dbReference>
<dbReference type="InterPro" id="IPR008920">
    <property type="entry name" value="TF_FadR/GntR_C"/>
</dbReference>
<dbReference type="SUPFAM" id="SSF46785">
    <property type="entry name" value="Winged helix' DNA-binding domain"/>
    <property type="match status" value="1"/>
</dbReference>
<evidence type="ECO:0000256" key="2">
    <source>
        <dbReference type="ARBA" id="ARBA00023125"/>
    </source>
</evidence>
<sequence>MQQAEHRTSRRSFVSQVADALRGQIEAGFYAPGDKLPTEPALIDRFGFSRTVVREAIAALRADGLVESRQGAGVFVLGPKPVDEGLKLFTDETNKISDIIEELELRIGIEVEAAGLAAARSSPAQEAEIEAQVERFADLMAQGQPTDDADFQFHMAIAAATNNARFKAFLEHVGRRMIPRVKFKTMMGGVDPLPNRDHPILQEHKEIADAILARDPEKAREAMRRHLVTGIKRYRALTVRRPTNQDNTGG</sequence>
<dbReference type="CDD" id="cd07377">
    <property type="entry name" value="WHTH_GntR"/>
    <property type="match status" value="1"/>
</dbReference>
<dbReference type="Gene3D" id="1.10.10.10">
    <property type="entry name" value="Winged helix-like DNA-binding domain superfamily/Winged helix DNA-binding domain"/>
    <property type="match status" value="1"/>
</dbReference>
<dbReference type="Proteomes" id="UP000198894">
    <property type="component" value="Unassembled WGS sequence"/>
</dbReference>
<dbReference type="Pfam" id="PF00392">
    <property type="entry name" value="GntR"/>
    <property type="match status" value="1"/>
</dbReference>
<dbReference type="EMBL" id="FNEE01000001">
    <property type="protein sequence ID" value="SDI20431.1"/>
    <property type="molecule type" value="Genomic_DNA"/>
</dbReference>
<dbReference type="PANTHER" id="PTHR43537:SF5">
    <property type="entry name" value="UXU OPERON TRANSCRIPTIONAL REGULATOR"/>
    <property type="match status" value="1"/>
</dbReference>
<organism evidence="5 6">
    <name type="scientific">Mesorhizobium muleiense</name>
    <dbReference type="NCBI Taxonomy" id="1004279"/>
    <lineage>
        <taxon>Bacteria</taxon>
        <taxon>Pseudomonadati</taxon>
        <taxon>Pseudomonadota</taxon>
        <taxon>Alphaproteobacteria</taxon>
        <taxon>Hyphomicrobiales</taxon>
        <taxon>Phyllobacteriaceae</taxon>
        <taxon>Mesorhizobium</taxon>
    </lineage>
</organism>
<evidence type="ECO:0000313" key="6">
    <source>
        <dbReference type="Proteomes" id="UP000198894"/>
    </source>
</evidence>
<dbReference type="RefSeq" id="WP_091590323.1">
    <property type="nucleotide sequence ID" value="NZ_FNEE01000001.1"/>
</dbReference>
<dbReference type="SUPFAM" id="SSF48008">
    <property type="entry name" value="GntR ligand-binding domain-like"/>
    <property type="match status" value="1"/>
</dbReference>
<accession>A0A1G8INQ9</accession>
<dbReference type="PRINTS" id="PR00035">
    <property type="entry name" value="HTHGNTR"/>
</dbReference>
<name>A0A1G8INQ9_9HYPH</name>
<dbReference type="SMART" id="SM00895">
    <property type="entry name" value="FCD"/>
    <property type="match status" value="1"/>
</dbReference>
<evidence type="ECO:0000256" key="1">
    <source>
        <dbReference type="ARBA" id="ARBA00023015"/>
    </source>
</evidence>
<evidence type="ECO:0000313" key="5">
    <source>
        <dbReference type="EMBL" id="SDI20431.1"/>
    </source>
</evidence>
<dbReference type="SMART" id="SM00345">
    <property type="entry name" value="HTH_GNTR"/>
    <property type="match status" value="1"/>
</dbReference>
<keyword evidence="2 5" id="KW-0238">DNA-binding</keyword>
<dbReference type="AlphaFoldDB" id="A0A1G8INQ9"/>
<feature type="domain" description="HTH gntR-type" evidence="4">
    <location>
        <begin position="11"/>
        <end position="79"/>
    </location>
</feature>
<dbReference type="Gene3D" id="1.20.120.530">
    <property type="entry name" value="GntR ligand-binding domain-like"/>
    <property type="match status" value="1"/>
</dbReference>
<dbReference type="Pfam" id="PF07729">
    <property type="entry name" value="FCD"/>
    <property type="match status" value="1"/>
</dbReference>
<reference evidence="6" key="1">
    <citation type="submission" date="2016-10" db="EMBL/GenBank/DDBJ databases">
        <authorList>
            <person name="Varghese N."/>
            <person name="Submissions S."/>
        </authorList>
    </citation>
    <scope>NUCLEOTIDE SEQUENCE [LARGE SCALE GENOMIC DNA]</scope>
    <source>
        <strain evidence="6">CGMCC 1.11022</strain>
    </source>
</reference>
<keyword evidence="6" id="KW-1185">Reference proteome</keyword>
<dbReference type="InterPro" id="IPR000524">
    <property type="entry name" value="Tscrpt_reg_HTH_GntR"/>
</dbReference>
<dbReference type="PANTHER" id="PTHR43537">
    <property type="entry name" value="TRANSCRIPTIONAL REGULATOR, GNTR FAMILY"/>
    <property type="match status" value="1"/>
</dbReference>
<keyword evidence="1" id="KW-0805">Transcription regulation</keyword>
<dbReference type="InterPro" id="IPR011711">
    <property type="entry name" value="GntR_C"/>
</dbReference>
<protein>
    <submittedName>
        <fullName evidence="5">DNA-binding transcriptional regulator, FadR family</fullName>
    </submittedName>
</protein>
<keyword evidence="3" id="KW-0804">Transcription</keyword>
<dbReference type="GO" id="GO:0003677">
    <property type="term" value="F:DNA binding"/>
    <property type="evidence" value="ECO:0007669"/>
    <property type="project" value="UniProtKB-KW"/>
</dbReference>
<evidence type="ECO:0000259" key="4">
    <source>
        <dbReference type="PROSITE" id="PS50949"/>
    </source>
</evidence>
<evidence type="ECO:0000256" key="3">
    <source>
        <dbReference type="ARBA" id="ARBA00023163"/>
    </source>
</evidence>
<dbReference type="InterPro" id="IPR036388">
    <property type="entry name" value="WH-like_DNA-bd_sf"/>
</dbReference>